<evidence type="ECO:0000256" key="1">
    <source>
        <dbReference type="SAM" id="MobiDB-lite"/>
    </source>
</evidence>
<organism evidence="2 3">
    <name type="scientific">Lentinula edodes</name>
    <name type="common">Shiitake mushroom</name>
    <name type="synonym">Lentinus edodes</name>
    <dbReference type="NCBI Taxonomy" id="5353"/>
    <lineage>
        <taxon>Eukaryota</taxon>
        <taxon>Fungi</taxon>
        <taxon>Dikarya</taxon>
        <taxon>Basidiomycota</taxon>
        <taxon>Agaricomycotina</taxon>
        <taxon>Agaricomycetes</taxon>
        <taxon>Agaricomycetidae</taxon>
        <taxon>Agaricales</taxon>
        <taxon>Marasmiineae</taxon>
        <taxon>Omphalotaceae</taxon>
        <taxon>Lentinula</taxon>
    </lineage>
</organism>
<reference evidence="2 3" key="2">
    <citation type="submission" date="2017-02" db="EMBL/GenBank/DDBJ databases">
        <title>A genome survey and senescence transcriptome analysis in Lentinula edodes.</title>
        <authorList>
            <person name="Sakamoto Y."/>
            <person name="Nakade K."/>
            <person name="Sato S."/>
            <person name="Yoshida Y."/>
            <person name="Miyazaki K."/>
            <person name="Natsume S."/>
            <person name="Konno N."/>
        </authorList>
    </citation>
    <scope>NUCLEOTIDE SEQUENCE [LARGE SCALE GENOMIC DNA]</scope>
    <source>
        <strain evidence="2 3">NBRC 111202</strain>
    </source>
</reference>
<keyword evidence="3" id="KW-1185">Reference proteome</keyword>
<evidence type="ECO:0000313" key="2">
    <source>
        <dbReference type="EMBL" id="GAV99172.1"/>
    </source>
</evidence>
<dbReference type="Proteomes" id="UP000188533">
    <property type="component" value="Unassembled WGS sequence"/>
</dbReference>
<dbReference type="AlphaFoldDB" id="A0A1Q3DW00"/>
<feature type="region of interest" description="Disordered" evidence="1">
    <location>
        <begin position="1"/>
        <end position="46"/>
    </location>
</feature>
<gene>
    <name evidence="2" type="ORF">LENED_000611</name>
</gene>
<accession>A0A1Q3DW00</accession>
<dbReference type="EMBL" id="BDGU01000012">
    <property type="protein sequence ID" value="GAV99172.1"/>
    <property type="molecule type" value="Genomic_DNA"/>
</dbReference>
<comment type="caution">
    <text evidence="2">The sequence shown here is derived from an EMBL/GenBank/DDBJ whole genome shotgun (WGS) entry which is preliminary data.</text>
</comment>
<sequence>MRNVIAGISGSSMLDTEARTSGNGESSSTDAVEREEGEVDGVSSVRGLVSPSDTLILQPMREAEKMAEKDRQPYWLERLRSPLTVVLLLLERRMRIHLRLLIRLLPRLHRHPCILLHIGLDTVSPCPSNPLLNPLNSD</sequence>
<evidence type="ECO:0000313" key="3">
    <source>
        <dbReference type="Proteomes" id="UP000188533"/>
    </source>
</evidence>
<name>A0A1Q3DW00_LENED</name>
<protein>
    <submittedName>
        <fullName evidence="2">Uncharacterized protein</fullName>
    </submittedName>
</protein>
<feature type="compositionally biased region" description="Polar residues" evidence="1">
    <location>
        <begin position="9"/>
        <end position="30"/>
    </location>
</feature>
<proteinExistence type="predicted"/>
<reference evidence="2 3" key="1">
    <citation type="submission" date="2016-08" db="EMBL/GenBank/DDBJ databases">
        <authorList>
            <consortium name="Lentinula edodes genome sequencing consortium"/>
            <person name="Sakamoto Y."/>
            <person name="Nakade K."/>
            <person name="Sato S."/>
            <person name="Yoshida Y."/>
            <person name="Miyazaki K."/>
            <person name="Natsume S."/>
            <person name="Konno N."/>
        </authorList>
    </citation>
    <scope>NUCLEOTIDE SEQUENCE [LARGE SCALE GENOMIC DNA]</scope>
    <source>
        <strain evidence="2 3">NBRC 111202</strain>
    </source>
</reference>